<dbReference type="SUPFAM" id="SSF161098">
    <property type="entry name" value="MetI-like"/>
    <property type="match status" value="1"/>
</dbReference>
<keyword evidence="2 7" id="KW-0813">Transport</keyword>
<dbReference type="Pfam" id="PF00528">
    <property type="entry name" value="BPD_transp_1"/>
    <property type="match status" value="1"/>
</dbReference>
<dbReference type="FunFam" id="1.10.3720.10:FF:000003">
    <property type="entry name" value="Aliphatic sulfonate ABC transporter permease"/>
    <property type="match status" value="1"/>
</dbReference>
<dbReference type="InterPro" id="IPR035906">
    <property type="entry name" value="MetI-like_sf"/>
</dbReference>
<feature type="transmembrane region" description="Helical" evidence="7">
    <location>
        <begin position="197"/>
        <end position="217"/>
    </location>
</feature>
<dbReference type="PANTHER" id="PTHR30151">
    <property type="entry name" value="ALKANE SULFONATE ABC TRANSPORTER-RELATED, MEMBRANE SUBUNIT"/>
    <property type="match status" value="1"/>
</dbReference>
<dbReference type="Gene3D" id="1.10.3720.10">
    <property type="entry name" value="MetI-like"/>
    <property type="match status" value="1"/>
</dbReference>
<protein>
    <submittedName>
        <fullName evidence="10">ABC transporter permease</fullName>
    </submittedName>
</protein>
<feature type="transmembrane region" description="Helical" evidence="7">
    <location>
        <begin position="172"/>
        <end position="191"/>
    </location>
</feature>
<sequence length="331" mass="35823">MHRDRVGAPAQGDRSPHRGGSRRNDRPHSRSHLSRPSEREPYSRARGGCGMTSISTKSAEPVDERSERSPSRWGKSLRSPLGLSIVSVSSLLILWTIASGTFVNSLILPSPWTVLSTTYSMIVDGELANHVGASLMRIIIGYANGCVWAIILGSAAGRIAAARGLIMPVMNLVRPISPVALVPLMIIWFGIGEMSKVVLVGYTAFITIFFNTMTGVASVPPTRIRAAQTLGASGFSVFRLVVFPSAIPYILAGMRIGLGLAFMSVVAAELIAAEEGIGFLIIQSRYSMLVDRMFVGLLCLSVIGFSIDYLFRRLIRRFGGAYVGKEFSETL</sequence>
<gene>
    <name evidence="10" type="ORF">FE374_10250</name>
</gene>
<dbReference type="OrthoDB" id="3173654at2"/>
<evidence type="ECO:0000313" key="11">
    <source>
        <dbReference type="Proteomes" id="UP000314616"/>
    </source>
</evidence>
<feature type="region of interest" description="Disordered" evidence="8">
    <location>
        <begin position="1"/>
        <end position="77"/>
    </location>
</feature>
<dbReference type="AlphaFoldDB" id="A0A5B8C4F1"/>
<comment type="similarity">
    <text evidence="7">Belongs to the binding-protein-dependent transport system permease family.</text>
</comment>
<keyword evidence="5 7" id="KW-1133">Transmembrane helix</keyword>
<feature type="transmembrane region" description="Helical" evidence="7">
    <location>
        <begin position="256"/>
        <end position="282"/>
    </location>
</feature>
<organism evidence="10 11">
    <name type="scientific">Georgenia yuyongxinii</name>
    <dbReference type="NCBI Taxonomy" id="2589797"/>
    <lineage>
        <taxon>Bacteria</taxon>
        <taxon>Bacillati</taxon>
        <taxon>Actinomycetota</taxon>
        <taxon>Actinomycetes</taxon>
        <taxon>Micrococcales</taxon>
        <taxon>Bogoriellaceae</taxon>
        <taxon>Georgenia</taxon>
    </lineage>
</organism>
<dbReference type="KEGG" id="gyu:FE374_10250"/>
<keyword evidence="4 7" id="KW-0812">Transmembrane</keyword>
<dbReference type="CDD" id="cd06261">
    <property type="entry name" value="TM_PBP2"/>
    <property type="match status" value="1"/>
</dbReference>
<reference evidence="10 11" key="1">
    <citation type="submission" date="2019-05" db="EMBL/GenBank/DDBJ databases">
        <title>Georgenia *** sp. nov., and Georgenia *** sp. nov., isolated from the intestinal contents of plateau pika (Ochotona curzoniae) in the Qinghai-Tibet plateau of China.</title>
        <authorList>
            <person name="Tian Z."/>
        </authorList>
    </citation>
    <scope>NUCLEOTIDE SEQUENCE [LARGE SCALE GENOMIC DNA]</scope>
    <source>
        <strain evidence="10 11">Z443</strain>
    </source>
</reference>
<dbReference type="InterPro" id="IPR000515">
    <property type="entry name" value="MetI-like"/>
</dbReference>
<dbReference type="EMBL" id="CP040915">
    <property type="protein sequence ID" value="QDC24940.1"/>
    <property type="molecule type" value="Genomic_DNA"/>
</dbReference>
<dbReference type="GO" id="GO:0005886">
    <property type="term" value="C:plasma membrane"/>
    <property type="evidence" value="ECO:0007669"/>
    <property type="project" value="UniProtKB-SubCell"/>
</dbReference>
<evidence type="ECO:0000259" key="9">
    <source>
        <dbReference type="PROSITE" id="PS50928"/>
    </source>
</evidence>
<feature type="transmembrane region" description="Helical" evidence="7">
    <location>
        <begin position="229"/>
        <end position="250"/>
    </location>
</feature>
<dbReference type="PANTHER" id="PTHR30151:SF0">
    <property type="entry name" value="ABC TRANSPORTER PERMEASE PROTEIN MJ0413-RELATED"/>
    <property type="match status" value="1"/>
</dbReference>
<keyword evidence="6 7" id="KW-0472">Membrane</keyword>
<evidence type="ECO:0000256" key="3">
    <source>
        <dbReference type="ARBA" id="ARBA00022475"/>
    </source>
</evidence>
<evidence type="ECO:0000256" key="6">
    <source>
        <dbReference type="ARBA" id="ARBA00023136"/>
    </source>
</evidence>
<evidence type="ECO:0000256" key="1">
    <source>
        <dbReference type="ARBA" id="ARBA00004651"/>
    </source>
</evidence>
<evidence type="ECO:0000256" key="8">
    <source>
        <dbReference type="SAM" id="MobiDB-lite"/>
    </source>
</evidence>
<comment type="subcellular location">
    <subcellularLocation>
        <location evidence="1 7">Cell membrane</location>
        <topology evidence="1 7">Multi-pass membrane protein</topology>
    </subcellularLocation>
</comment>
<evidence type="ECO:0000313" key="10">
    <source>
        <dbReference type="EMBL" id="QDC24940.1"/>
    </source>
</evidence>
<evidence type="ECO:0000256" key="5">
    <source>
        <dbReference type="ARBA" id="ARBA00022989"/>
    </source>
</evidence>
<keyword evidence="3" id="KW-1003">Cell membrane</keyword>
<accession>A0A5B8C4F1</accession>
<evidence type="ECO:0000256" key="2">
    <source>
        <dbReference type="ARBA" id="ARBA00022448"/>
    </source>
</evidence>
<feature type="transmembrane region" description="Helical" evidence="7">
    <location>
        <begin position="294"/>
        <end position="311"/>
    </location>
</feature>
<dbReference type="Proteomes" id="UP000314616">
    <property type="component" value="Chromosome"/>
</dbReference>
<evidence type="ECO:0000256" key="4">
    <source>
        <dbReference type="ARBA" id="ARBA00022692"/>
    </source>
</evidence>
<feature type="transmembrane region" description="Helical" evidence="7">
    <location>
        <begin position="81"/>
        <end position="107"/>
    </location>
</feature>
<name>A0A5B8C4F1_9MICO</name>
<dbReference type="PROSITE" id="PS50928">
    <property type="entry name" value="ABC_TM1"/>
    <property type="match status" value="1"/>
</dbReference>
<feature type="compositionally biased region" description="Basic and acidic residues" evidence="8">
    <location>
        <begin position="60"/>
        <end position="70"/>
    </location>
</feature>
<dbReference type="GO" id="GO:0042918">
    <property type="term" value="P:alkanesulfonate transmembrane transport"/>
    <property type="evidence" value="ECO:0007669"/>
    <property type="project" value="UniProtKB-ARBA"/>
</dbReference>
<evidence type="ECO:0000256" key="7">
    <source>
        <dbReference type="RuleBase" id="RU363032"/>
    </source>
</evidence>
<proteinExistence type="inferred from homology"/>
<feature type="domain" description="ABC transmembrane type-1" evidence="9">
    <location>
        <begin position="127"/>
        <end position="311"/>
    </location>
</feature>
<feature type="transmembrane region" description="Helical" evidence="7">
    <location>
        <begin position="127"/>
        <end position="151"/>
    </location>
</feature>